<dbReference type="Gene3D" id="2.60.40.10">
    <property type="entry name" value="Immunoglobulins"/>
    <property type="match status" value="4"/>
</dbReference>
<dbReference type="Gene3D" id="2.60.40.2810">
    <property type="match status" value="1"/>
</dbReference>
<dbReference type="eggNOG" id="COG4733">
    <property type="taxonomic scope" value="Bacteria"/>
</dbReference>
<evidence type="ECO:0000313" key="6">
    <source>
        <dbReference type="EMBL" id="EWS79495.1"/>
    </source>
</evidence>
<keyword evidence="7" id="KW-1185">Reference proteome</keyword>
<feature type="region of interest" description="Disordered" evidence="4">
    <location>
        <begin position="1949"/>
        <end position="1968"/>
    </location>
</feature>
<evidence type="ECO:0000256" key="4">
    <source>
        <dbReference type="SAM" id="MobiDB-lite"/>
    </source>
</evidence>
<evidence type="ECO:0000313" key="7">
    <source>
        <dbReference type="Proteomes" id="UP000023067"/>
    </source>
</evidence>
<dbReference type="Pfam" id="PF17963">
    <property type="entry name" value="Big_9"/>
    <property type="match status" value="8"/>
</dbReference>
<feature type="domain" description="Fibronectin type-III" evidence="5">
    <location>
        <begin position="1777"/>
        <end position="1875"/>
    </location>
</feature>
<protein>
    <submittedName>
        <fullName evidence="6">Fibronectin</fullName>
    </submittedName>
</protein>
<evidence type="ECO:0000256" key="1">
    <source>
        <dbReference type="ARBA" id="ARBA00022737"/>
    </source>
</evidence>
<dbReference type="NCBIfam" id="NF012211">
    <property type="entry name" value="tand_rpt_95"/>
    <property type="match status" value="2"/>
</dbReference>
<feature type="domain" description="Fibronectin type-III" evidence="5">
    <location>
        <begin position="1580"/>
        <end position="1676"/>
    </location>
</feature>
<feature type="compositionally biased region" description="Basic and acidic residues" evidence="4">
    <location>
        <begin position="1577"/>
        <end position="1594"/>
    </location>
</feature>
<gene>
    <name evidence="6" type="ORF">BF93_13350</name>
</gene>
<keyword evidence="3" id="KW-0119">Carbohydrate metabolism</keyword>
<dbReference type="PANTHER" id="PTHR46708:SF2">
    <property type="entry name" value="FIBRONECTIN TYPE-III DOMAIN-CONTAINING PROTEIN"/>
    <property type="match status" value="1"/>
</dbReference>
<feature type="region of interest" description="Disordered" evidence="4">
    <location>
        <begin position="399"/>
        <end position="418"/>
    </location>
</feature>
<dbReference type="InterPro" id="IPR036116">
    <property type="entry name" value="FN3_sf"/>
</dbReference>
<evidence type="ECO:0000259" key="5">
    <source>
        <dbReference type="PROSITE" id="PS50853"/>
    </source>
</evidence>
<keyword evidence="3" id="KW-0624">Polysaccharide degradation</keyword>
<sequence>MSVTTGVRRRRRRTSAVSAAVLAVAALVITGFAVAYDGLSSSEVEVNDGGVWVTNDADGMIGRINVDAEELDARLATPGDAIDVLQSGYHVLVMSDRGYKPVNTAGVETLSAVELPVDSRVGLGGDRVTIAAGDGRVWILTPQQAAAFSPATAPDPVYTASGHRPVVTVGTDGTVFVLDGGSLMRFPRAEDTTKPAKDAPVDIAGLSDDEESLELTIVGQEPVILDRSASLLRIGMKGREYDLNAQGIDASSARLQQPGDASAEGIVVLATSSALVEVPLDGADAAAHPSGGTGKPVVPVQISGCAYGAWKGANTALRACAGDGETSGTRIEGADEDANLTLRVNQGLVVLNDRSSGKSWKIQDEMQLVDDWEFTQDIETDKQQQEDEETLTSKITNVDAERSEENQPPTANPDAFGVRAGGNIVLPVVRNDTDPDGDLLTAKVVGDQPGIGTVTPIRGGTQLQVTVDEDATGAASFTYEVDDGRGGKATAAVDLTVQPESTNTGPRPADEDVAATKIQVRSGQSVSFNILPYYQDDEGDAFYLSNATMDPEDTVTFTADGLITVNDAGKSPGEKTVSLSFVDEHGETGEGTLIVESVTDDELPPLVTADHARIAAGRSVTLKPLLNDVNPNGGDLELLGVTPSQPEGLDVTMDAHSGTVTVRGETEGSFYVEYTVGSGAQTATSLIRVDVSAPTEEALKPVAVDDMAMVTTGRSTLVDPLENDVDPSGGVLVLNSVEVPPQSGLKATILDHHLLRIEAEPGSEAGTEPVPITYEVANGTDSATGTVRAMVVHSDTQFAIPIAVADSGVVRAGDVISLDVLANDSSPTGSPLHVKEVSDPSAVASSGTLEVVQDAVRFTAAPDASGEVSFEYTVIDETGREDAATVTLRIVPADGSNDPPRPPNIEARTVAGTPVRIPVPTSGVDDEGDSVLLMGISSPTPQLGTITESTGQWLEYTPAPGQHGTDTFRYQVMDRQGAIGTGEISVGIAEPAAVNLPPAAVDDTVEVRPDRIVQIPVLENDSDPEGAPLSIDRSAVQAQEGLELIEPAPGESSPYVTVRTPPEPGTYQVTYAASDGIASTPATAIVKVDGEAPLRAPVAVDDFVDAADVLDPEAETVEVDALANDFDPDGSALDLGFALEGSPEGVTADEKGLVRITPQEEQQRIRYTVTDMDDQKASGYIWVPGTAKQQPVWTGGTLEVGHNAELAIDLTDPKLVRVRPGAENVTISDPDAVSANHSDGSEIAVDGTHLLYRPQEGYAGPDTITVPVTDGAPGDATAATSTLTIPITVLADDVNLPPTMQGTVLRTEQGAAATTLDLASLAADPEEEALTFALGESATVSGVRVTLDGSTLTAQADKAVPKGTIVDVEVSASDGTNPPATAIVQVSVQGSSKPLIATVLAEEELDAGRSGTYPVLENASNPFPGEPRTITGVGTNTAEVQAEIAGEAVTVTADPEFHGIATITYTVQDATGDPDRRVTGTLQVNVIGKPEAPSAPRILETGDGFVKLDFVPRADNGAEVTSYTVSSASGPGVDRACTSTICTVDGLENDTEYTFQVVATNRVGPSDPSAPSATARPDVRPDKPDAPRATRGDGELTVAWRAPVNRGSAIEGYDLQIRTGSGQMGETRTGLSAGETSLVWGELSNGTNYMFRVRAHNSAEDASDWSDWSSAEHPAGKPKKPKGTPSAERSGSGRIDVSWPGMSTDEANGEPITGFVVTASDGTRKRVDGGDARSTSFTNLDPDTEYTFTYVGVNSVGDGTQASAASNAVTAWAKPAPPKNVSATMDESTNDGPDGTVTVSWDPADGNGTAIQDYVVTGGGREEVVKNGTSVTLTGLQNGKAYTFTVQTRNRFEASGGLSDLSKPSNSVTPYTKPAKPTVSSSASACTGSKTCPVRFEVSANGDGGAGGIDKLEYNIDGEGWKTYSGPVEKTASSGQNVSFQARAWNTKGKVSDTVESPRQASTYTPPEPKFAGMTVIARENNPPTCDSPVYCRKIDVALKDLDPNRTYTLTMYTNNADPEGWWEFKRAGYGRELPVTPNADGTWSYHGQYNSYLYYGIPLSNVDVFVDGKKVGNFEHPDKKW</sequence>
<dbReference type="STRING" id="396014.BF93_13350"/>
<dbReference type="HOGENOM" id="CLU_001730_0_0_11"/>
<dbReference type="SUPFAM" id="SSF49265">
    <property type="entry name" value="Fibronectin type III"/>
    <property type="match status" value="2"/>
</dbReference>
<evidence type="ECO:0000256" key="3">
    <source>
        <dbReference type="ARBA" id="ARBA00023326"/>
    </source>
</evidence>
<feature type="region of interest" description="Disordered" evidence="4">
    <location>
        <begin position="1662"/>
        <end position="1711"/>
    </location>
</feature>
<accession>Z9JM56</accession>
<keyword evidence="1" id="KW-0677">Repeat</keyword>
<dbReference type="PATRIC" id="fig|396014.3.peg.3707"/>
<feature type="region of interest" description="Disordered" evidence="4">
    <location>
        <begin position="1561"/>
        <end position="1600"/>
    </location>
</feature>
<dbReference type="SMART" id="SM00060">
    <property type="entry name" value="FN3"/>
    <property type="match status" value="5"/>
</dbReference>
<proteinExistence type="predicted"/>
<comment type="caution">
    <text evidence="6">The sequence shown here is derived from an EMBL/GenBank/DDBJ whole genome shotgun (WGS) entry which is preliminary data.</text>
</comment>
<organism evidence="6 7">
    <name type="scientific">Brachybacterium phenoliresistens</name>
    <dbReference type="NCBI Taxonomy" id="396014"/>
    <lineage>
        <taxon>Bacteria</taxon>
        <taxon>Bacillati</taxon>
        <taxon>Actinomycetota</taxon>
        <taxon>Actinomycetes</taxon>
        <taxon>Micrococcales</taxon>
        <taxon>Dermabacteraceae</taxon>
        <taxon>Brachybacterium</taxon>
    </lineage>
</organism>
<keyword evidence="2" id="KW-0326">Glycosidase</keyword>
<dbReference type="InterPro" id="IPR003961">
    <property type="entry name" value="FN3_dom"/>
</dbReference>
<reference evidence="6 7" key="1">
    <citation type="submission" date="2014-02" db="EMBL/GenBank/DDBJ databases">
        <title>Genome sequence of Brachybacterium phenoliresistens strain W13A50.</title>
        <authorList>
            <person name="Wang X."/>
        </authorList>
    </citation>
    <scope>NUCLEOTIDE SEQUENCE [LARGE SCALE GENOMIC DNA]</scope>
    <source>
        <strain evidence="6 7">W13A50</strain>
    </source>
</reference>
<dbReference type="CDD" id="cd00063">
    <property type="entry name" value="FN3"/>
    <property type="match status" value="4"/>
</dbReference>
<dbReference type="Proteomes" id="UP000023067">
    <property type="component" value="Unassembled WGS sequence"/>
</dbReference>
<feature type="region of interest" description="Disordered" evidence="4">
    <location>
        <begin position="1855"/>
        <end position="1884"/>
    </location>
</feature>
<dbReference type="PANTHER" id="PTHR46708">
    <property type="entry name" value="TENASCIN"/>
    <property type="match status" value="1"/>
</dbReference>
<feature type="domain" description="Fibronectin type-III" evidence="5">
    <location>
        <begin position="1681"/>
        <end position="1776"/>
    </location>
</feature>
<dbReference type="OrthoDB" id="5241356at2"/>
<keyword evidence="2" id="KW-0378">Hydrolase</keyword>
<feature type="domain" description="Fibronectin type-III" evidence="5">
    <location>
        <begin position="1492"/>
        <end position="1579"/>
    </location>
</feature>
<dbReference type="Pfam" id="PF00041">
    <property type="entry name" value="fn3"/>
    <property type="match status" value="4"/>
</dbReference>
<name>Z9JM56_9MICO</name>
<dbReference type="GO" id="GO:0000272">
    <property type="term" value="P:polysaccharide catabolic process"/>
    <property type="evidence" value="ECO:0007669"/>
    <property type="project" value="UniProtKB-KW"/>
</dbReference>
<dbReference type="Gene3D" id="2.60.40.3440">
    <property type="match status" value="3"/>
</dbReference>
<dbReference type="PROSITE" id="PS50853">
    <property type="entry name" value="FN3"/>
    <property type="match status" value="4"/>
</dbReference>
<dbReference type="InterPro" id="IPR013783">
    <property type="entry name" value="Ig-like_fold"/>
</dbReference>
<dbReference type="InterPro" id="IPR050991">
    <property type="entry name" value="ECM_Regulatory_Proteins"/>
</dbReference>
<dbReference type="RefSeq" id="WP_038374755.1">
    <property type="nucleotide sequence ID" value="NZ_KK070018.1"/>
</dbReference>
<dbReference type="GO" id="GO:0016798">
    <property type="term" value="F:hydrolase activity, acting on glycosyl bonds"/>
    <property type="evidence" value="ECO:0007669"/>
    <property type="project" value="UniProtKB-KW"/>
</dbReference>
<dbReference type="EMBL" id="JDYK01000036">
    <property type="protein sequence ID" value="EWS79495.1"/>
    <property type="molecule type" value="Genomic_DNA"/>
</dbReference>
<evidence type="ECO:0000256" key="2">
    <source>
        <dbReference type="ARBA" id="ARBA00023295"/>
    </source>
</evidence>
<feature type="compositionally biased region" description="Polar residues" evidence="4">
    <location>
        <begin position="1954"/>
        <end position="1965"/>
    </location>
</feature>